<feature type="domain" description="Peptidase M20 dimerisation" evidence="1">
    <location>
        <begin position="184"/>
        <end position="280"/>
    </location>
</feature>
<dbReference type="NCBIfam" id="TIGR01891">
    <property type="entry name" value="amidohydrolases"/>
    <property type="match status" value="1"/>
</dbReference>
<dbReference type="InterPro" id="IPR011650">
    <property type="entry name" value="Peptidase_M20_dimer"/>
</dbReference>
<dbReference type="SUPFAM" id="SSF53187">
    <property type="entry name" value="Zn-dependent exopeptidases"/>
    <property type="match status" value="1"/>
</dbReference>
<sequence length="399" mass="44187">MKEQLMKMLVEREREMIEIRRYLHEHPELSFQEEETAAYIADFYKGKDVDVVTNVGNGYGIVVTIKGGKPGKTVALRADFDALPIKEELDVPFKSKNEGVMHACGHDAHTAYLLVLADCLIQLKDEIHGTVKIIHQHAEEVPPGGAKSIVEEGYLDDVDAIFGIHVLPMAPAGTVGYHSGYSFNGRAYFKLKLQASGGHGSSPHKANDAIVAGAYFVTAVQTIVSRRVNPLNAGVVTIGSFDGKGSFNVIKDSIEIEGDIRYSNNETKEVINKEIHRIVKGIEVQFGVTCELTYEPDYPPLYNDPELTSFVADTLKQVEDQDIKEVAEFPKMAPSDDFAYYLEMVPGTYFYIGCTPKGVTEPYFNHHPKFDIDEDAILVAAKAVGYVVSRYLNNEGEES</sequence>
<dbReference type="EMBL" id="BAAADJ010000063">
    <property type="protein sequence ID" value="GAA0345545.1"/>
    <property type="molecule type" value="Genomic_DNA"/>
</dbReference>
<dbReference type="PANTHER" id="PTHR11014:SF63">
    <property type="entry name" value="METALLOPEPTIDASE, PUTATIVE (AFU_ORTHOLOGUE AFUA_6G09600)-RELATED"/>
    <property type="match status" value="1"/>
</dbReference>
<dbReference type="Pfam" id="PF01546">
    <property type="entry name" value="Peptidase_M20"/>
    <property type="match status" value="1"/>
</dbReference>
<evidence type="ECO:0000313" key="2">
    <source>
        <dbReference type="EMBL" id="GAA0345545.1"/>
    </source>
</evidence>
<dbReference type="Gene3D" id="3.30.70.360">
    <property type="match status" value="1"/>
</dbReference>
<accession>A0ABP3GKK4</accession>
<comment type="caution">
    <text evidence="2">The sequence shown here is derived from an EMBL/GenBank/DDBJ whole genome shotgun (WGS) entry which is preliminary data.</text>
</comment>
<organism evidence="2 3">
    <name type="scientific">Bacillus carboniphilus</name>
    <dbReference type="NCBI Taxonomy" id="86663"/>
    <lineage>
        <taxon>Bacteria</taxon>
        <taxon>Bacillati</taxon>
        <taxon>Bacillota</taxon>
        <taxon>Bacilli</taxon>
        <taxon>Bacillales</taxon>
        <taxon>Bacillaceae</taxon>
        <taxon>Bacillus</taxon>
    </lineage>
</organism>
<dbReference type="SUPFAM" id="SSF55031">
    <property type="entry name" value="Bacterial exopeptidase dimerisation domain"/>
    <property type="match status" value="1"/>
</dbReference>
<evidence type="ECO:0000259" key="1">
    <source>
        <dbReference type="Pfam" id="PF07687"/>
    </source>
</evidence>
<name>A0ABP3GKK4_9BACI</name>
<dbReference type="PIRSF" id="PIRSF005962">
    <property type="entry name" value="Pept_M20D_amidohydro"/>
    <property type="match status" value="1"/>
</dbReference>
<dbReference type="Gene3D" id="3.40.630.10">
    <property type="entry name" value="Zn peptidases"/>
    <property type="match status" value="1"/>
</dbReference>
<keyword evidence="3" id="KW-1185">Reference proteome</keyword>
<dbReference type="Proteomes" id="UP001500782">
    <property type="component" value="Unassembled WGS sequence"/>
</dbReference>
<dbReference type="InterPro" id="IPR036264">
    <property type="entry name" value="Bact_exopeptidase_dim_dom"/>
</dbReference>
<reference evidence="3" key="1">
    <citation type="journal article" date="2019" name="Int. J. Syst. Evol. Microbiol.">
        <title>The Global Catalogue of Microorganisms (GCM) 10K type strain sequencing project: providing services to taxonomists for standard genome sequencing and annotation.</title>
        <authorList>
            <consortium name="The Broad Institute Genomics Platform"/>
            <consortium name="The Broad Institute Genome Sequencing Center for Infectious Disease"/>
            <person name="Wu L."/>
            <person name="Ma J."/>
        </authorList>
    </citation>
    <scope>NUCLEOTIDE SEQUENCE [LARGE SCALE GENOMIC DNA]</scope>
    <source>
        <strain evidence="3">JCM 9731</strain>
    </source>
</reference>
<dbReference type="PANTHER" id="PTHR11014">
    <property type="entry name" value="PEPTIDASE M20 FAMILY MEMBER"/>
    <property type="match status" value="1"/>
</dbReference>
<evidence type="ECO:0000313" key="3">
    <source>
        <dbReference type="Proteomes" id="UP001500782"/>
    </source>
</evidence>
<dbReference type="RefSeq" id="WP_343803291.1">
    <property type="nucleotide sequence ID" value="NZ_BAAADJ010000063.1"/>
</dbReference>
<proteinExistence type="predicted"/>
<dbReference type="InterPro" id="IPR002933">
    <property type="entry name" value="Peptidase_M20"/>
</dbReference>
<dbReference type="Pfam" id="PF07687">
    <property type="entry name" value="M20_dimer"/>
    <property type="match status" value="1"/>
</dbReference>
<gene>
    <name evidence="2" type="ORF">GCM10008967_40000</name>
</gene>
<protein>
    <submittedName>
        <fullName evidence="2">Amidohydrolase</fullName>
    </submittedName>
</protein>
<dbReference type="InterPro" id="IPR017439">
    <property type="entry name" value="Amidohydrolase"/>
</dbReference>